<proteinExistence type="inferred from homology"/>
<evidence type="ECO:0000256" key="2">
    <source>
        <dbReference type="ARBA" id="ARBA00023015"/>
    </source>
</evidence>
<evidence type="ECO:0000259" key="5">
    <source>
        <dbReference type="Pfam" id="PF04542"/>
    </source>
</evidence>
<dbReference type="GO" id="GO:0016987">
    <property type="term" value="F:sigma factor activity"/>
    <property type="evidence" value="ECO:0007669"/>
    <property type="project" value="UniProtKB-KW"/>
</dbReference>
<protein>
    <submittedName>
        <fullName evidence="7">RNA polymerase sigma-70 factor (ECF subfamily)</fullName>
    </submittedName>
</protein>
<dbReference type="SUPFAM" id="SSF88659">
    <property type="entry name" value="Sigma3 and sigma4 domains of RNA polymerase sigma factors"/>
    <property type="match status" value="1"/>
</dbReference>
<dbReference type="OrthoDB" id="1056775at2"/>
<dbReference type="PANTHER" id="PTHR43133">
    <property type="entry name" value="RNA POLYMERASE ECF-TYPE SIGMA FACTO"/>
    <property type="match status" value="1"/>
</dbReference>
<feature type="domain" description="RNA polymerase sigma-70 region 2" evidence="5">
    <location>
        <begin position="23"/>
        <end position="94"/>
    </location>
</feature>
<dbReference type="RefSeq" id="WP_133997388.1">
    <property type="nucleotide sequence ID" value="NZ_SODV01000002.1"/>
</dbReference>
<reference evidence="7 8" key="1">
    <citation type="submission" date="2019-03" db="EMBL/GenBank/DDBJ databases">
        <title>Genomic Encyclopedia of Type Strains, Phase IV (KMG-IV): sequencing the most valuable type-strain genomes for metagenomic binning, comparative biology and taxonomic classification.</title>
        <authorList>
            <person name="Goeker M."/>
        </authorList>
    </citation>
    <scope>NUCLEOTIDE SEQUENCE [LARGE SCALE GENOMIC DNA]</scope>
    <source>
        <strain evidence="7 8">DSM 100059</strain>
    </source>
</reference>
<keyword evidence="2" id="KW-0805">Transcription regulation</keyword>
<comment type="caution">
    <text evidence="7">The sequence shown here is derived from an EMBL/GenBank/DDBJ whole genome shotgun (WGS) entry which is preliminary data.</text>
</comment>
<dbReference type="Proteomes" id="UP000294498">
    <property type="component" value="Unassembled WGS sequence"/>
</dbReference>
<gene>
    <name evidence="7" type="ORF">EDB95_4457</name>
</gene>
<dbReference type="NCBIfam" id="TIGR02937">
    <property type="entry name" value="sigma70-ECF"/>
    <property type="match status" value="1"/>
</dbReference>
<dbReference type="AlphaFoldDB" id="A0A4R8DG76"/>
<dbReference type="InterPro" id="IPR036388">
    <property type="entry name" value="WH-like_DNA-bd_sf"/>
</dbReference>
<evidence type="ECO:0000256" key="1">
    <source>
        <dbReference type="ARBA" id="ARBA00010641"/>
    </source>
</evidence>
<evidence type="ECO:0000313" key="7">
    <source>
        <dbReference type="EMBL" id="TDW96623.1"/>
    </source>
</evidence>
<dbReference type="Pfam" id="PF08281">
    <property type="entry name" value="Sigma70_r4_2"/>
    <property type="match status" value="1"/>
</dbReference>
<sequence>MEDIDHIIEGCKKGEHKYQRMIYEHFYGYALKTVFRYIYRYEKAVDVVNDGFVKLFSHFAQFKCADAVHVERMLMGWIRRIMINTAIDELRKNNLIPEIGGIPDHVWEVADGSQHSDQRVIYKELVTHVKELPPAYRAVFNLFVIDGYSHYEIADMLGISVGTSKSNLSRARLLLQKFLKKNEQIEA</sequence>
<comment type="similarity">
    <text evidence="1">Belongs to the sigma-70 factor family. ECF subfamily.</text>
</comment>
<dbReference type="Gene3D" id="1.10.1740.10">
    <property type="match status" value="1"/>
</dbReference>
<dbReference type="InterPro" id="IPR039425">
    <property type="entry name" value="RNA_pol_sigma-70-like"/>
</dbReference>
<dbReference type="PANTHER" id="PTHR43133:SF46">
    <property type="entry name" value="RNA POLYMERASE SIGMA-70 FACTOR ECF SUBFAMILY"/>
    <property type="match status" value="1"/>
</dbReference>
<dbReference type="GO" id="GO:0006352">
    <property type="term" value="P:DNA-templated transcription initiation"/>
    <property type="evidence" value="ECO:0007669"/>
    <property type="project" value="InterPro"/>
</dbReference>
<dbReference type="CDD" id="cd06171">
    <property type="entry name" value="Sigma70_r4"/>
    <property type="match status" value="1"/>
</dbReference>
<dbReference type="InterPro" id="IPR013249">
    <property type="entry name" value="RNA_pol_sigma70_r4_t2"/>
</dbReference>
<dbReference type="Pfam" id="PF04542">
    <property type="entry name" value="Sigma70_r2"/>
    <property type="match status" value="1"/>
</dbReference>
<dbReference type="InterPro" id="IPR007627">
    <property type="entry name" value="RNA_pol_sigma70_r2"/>
</dbReference>
<dbReference type="InterPro" id="IPR013325">
    <property type="entry name" value="RNA_pol_sigma_r2"/>
</dbReference>
<dbReference type="InterPro" id="IPR013324">
    <property type="entry name" value="RNA_pol_sigma_r3/r4-like"/>
</dbReference>
<evidence type="ECO:0000256" key="4">
    <source>
        <dbReference type="ARBA" id="ARBA00023163"/>
    </source>
</evidence>
<accession>A0A4R8DG76</accession>
<keyword evidence="4" id="KW-0804">Transcription</keyword>
<dbReference type="GO" id="GO:0003677">
    <property type="term" value="F:DNA binding"/>
    <property type="evidence" value="ECO:0007669"/>
    <property type="project" value="InterPro"/>
</dbReference>
<keyword evidence="3" id="KW-0731">Sigma factor</keyword>
<dbReference type="Gene3D" id="1.10.10.10">
    <property type="entry name" value="Winged helix-like DNA-binding domain superfamily/Winged helix DNA-binding domain"/>
    <property type="match status" value="1"/>
</dbReference>
<evidence type="ECO:0000259" key="6">
    <source>
        <dbReference type="Pfam" id="PF08281"/>
    </source>
</evidence>
<name>A0A4R8DG76_9BACT</name>
<organism evidence="7 8">
    <name type="scientific">Dinghuibacter silviterrae</name>
    <dbReference type="NCBI Taxonomy" id="1539049"/>
    <lineage>
        <taxon>Bacteria</taxon>
        <taxon>Pseudomonadati</taxon>
        <taxon>Bacteroidota</taxon>
        <taxon>Chitinophagia</taxon>
        <taxon>Chitinophagales</taxon>
        <taxon>Chitinophagaceae</taxon>
        <taxon>Dinghuibacter</taxon>
    </lineage>
</organism>
<dbReference type="SUPFAM" id="SSF88946">
    <property type="entry name" value="Sigma2 domain of RNA polymerase sigma factors"/>
    <property type="match status" value="1"/>
</dbReference>
<evidence type="ECO:0000313" key="8">
    <source>
        <dbReference type="Proteomes" id="UP000294498"/>
    </source>
</evidence>
<keyword evidence="8" id="KW-1185">Reference proteome</keyword>
<feature type="domain" description="RNA polymerase sigma factor 70 region 4 type 2" evidence="6">
    <location>
        <begin position="129"/>
        <end position="174"/>
    </location>
</feature>
<dbReference type="EMBL" id="SODV01000002">
    <property type="protein sequence ID" value="TDW96623.1"/>
    <property type="molecule type" value="Genomic_DNA"/>
</dbReference>
<evidence type="ECO:0000256" key="3">
    <source>
        <dbReference type="ARBA" id="ARBA00023082"/>
    </source>
</evidence>
<dbReference type="InterPro" id="IPR014284">
    <property type="entry name" value="RNA_pol_sigma-70_dom"/>
</dbReference>